<keyword evidence="1" id="KW-1133">Transmembrane helix</keyword>
<dbReference type="Proteomes" id="UP000281553">
    <property type="component" value="Unassembled WGS sequence"/>
</dbReference>
<dbReference type="AlphaFoldDB" id="A0A3P7NBC6"/>
<reference evidence="2 3" key="1">
    <citation type="submission" date="2018-11" db="EMBL/GenBank/DDBJ databases">
        <authorList>
            <consortium name="Pathogen Informatics"/>
        </authorList>
    </citation>
    <scope>NUCLEOTIDE SEQUENCE [LARGE SCALE GENOMIC DNA]</scope>
</reference>
<proteinExistence type="predicted"/>
<protein>
    <submittedName>
        <fullName evidence="2">Uncharacterized protein</fullName>
    </submittedName>
</protein>
<keyword evidence="3" id="KW-1185">Reference proteome</keyword>
<name>A0A3P7NBC6_DIBLA</name>
<evidence type="ECO:0000256" key="1">
    <source>
        <dbReference type="SAM" id="Phobius"/>
    </source>
</evidence>
<keyword evidence="1" id="KW-0472">Membrane</keyword>
<feature type="non-terminal residue" evidence="2">
    <location>
        <position position="71"/>
    </location>
</feature>
<keyword evidence="1" id="KW-0812">Transmembrane</keyword>
<dbReference type="EMBL" id="UYRU01097226">
    <property type="protein sequence ID" value="VDN39964.1"/>
    <property type="molecule type" value="Genomic_DNA"/>
</dbReference>
<evidence type="ECO:0000313" key="2">
    <source>
        <dbReference type="EMBL" id="VDN39964.1"/>
    </source>
</evidence>
<organism evidence="2 3">
    <name type="scientific">Dibothriocephalus latus</name>
    <name type="common">Fish tapeworm</name>
    <name type="synonym">Diphyllobothrium latum</name>
    <dbReference type="NCBI Taxonomy" id="60516"/>
    <lineage>
        <taxon>Eukaryota</taxon>
        <taxon>Metazoa</taxon>
        <taxon>Spiralia</taxon>
        <taxon>Lophotrochozoa</taxon>
        <taxon>Platyhelminthes</taxon>
        <taxon>Cestoda</taxon>
        <taxon>Eucestoda</taxon>
        <taxon>Diphyllobothriidea</taxon>
        <taxon>Diphyllobothriidae</taxon>
        <taxon>Dibothriocephalus</taxon>
    </lineage>
</organism>
<gene>
    <name evidence="2" type="ORF">DILT_LOCUS18084</name>
</gene>
<sequence length="71" mass="7622">MHAEAAPAECNNTKLGDCLCASCQPALNVDGREGGKRPLLARAAGTLAHLLFRFWPLRLFICLLGLVAMIT</sequence>
<evidence type="ECO:0000313" key="3">
    <source>
        <dbReference type="Proteomes" id="UP000281553"/>
    </source>
</evidence>
<accession>A0A3P7NBC6</accession>
<feature type="transmembrane region" description="Helical" evidence="1">
    <location>
        <begin position="50"/>
        <end position="70"/>
    </location>
</feature>